<keyword evidence="3 8" id="KW-0328">Glycosyltransferase</keyword>
<dbReference type="PRINTS" id="PR00970">
    <property type="entry name" value="RIBTRNSFRASE"/>
</dbReference>
<gene>
    <name evidence="10" type="ORF">RIMI_LOCUS20170011</name>
</gene>
<dbReference type="InterPro" id="IPR000953">
    <property type="entry name" value="Chromo/chromo_shadow_dom"/>
</dbReference>
<evidence type="ECO:0000313" key="10">
    <source>
        <dbReference type="EMBL" id="CAJ0965344.1"/>
    </source>
</evidence>
<dbReference type="PROSITE" id="PS50013">
    <property type="entry name" value="CHROMO_2"/>
    <property type="match status" value="1"/>
</dbReference>
<comment type="catalytic activity">
    <reaction evidence="7 8">
        <text>L-arginyl-[protein] + NAD(+) = N(omega)-(ADP-D-ribosyl)-L-arginyl-[protein] + nicotinamide + H(+)</text>
        <dbReference type="Rhea" id="RHEA:19149"/>
        <dbReference type="Rhea" id="RHEA-COMP:10532"/>
        <dbReference type="Rhea" id="RHEA-COMP:15087"/>
        <dbReference type="ChEBI" id="CHEBI:15378"/>
        <dbReference type="ChEBI" id="CHEBI:17154"/>
        <dbReference type="ChEBI" id="CHEBI:29965"/>
        <dbReference type="ChEBI" id="CHEBI:57540"/>
        <dbReference type="ChEBI" id="CHEBI:142554"/>
        <dbReference type="EC" id="2.4.2.31"/>
    </reaction>
</comment>
<accession>A0ABN9MI14</accession>
<evidence type="ECO:0000256" key="7">
    <source>
        <dbReference type="ARBA" id="ARBA00047597"/>
    </source>
</evidence>
<proteinExistence type="inferred from homology"/>
<comment type="caution">
    <text evidence="10">The sequence shown here is derived from an EMBL/GenBank/DDBJ whole genome shotgun (WGS) entry which is preliminary data.</text>
</comment>
<organism evidence="10 11">
    <name type="scientific">Ranitomeya imitator</name>
    <name type="common">mimic poison frog</name>
    <dbReference type="NCBI Taxonomy" id="111125"/>
    <lineage>
        <taxon>Eukaryota</taxon>
        <taxon>Metazoa</taxon>
        <taxon>Chordata</taxon>
        <taxon>Craniata</taxon>
        <taxon>Vertebrata</taxon>
        <taxon>Euteleostomi</taxon>
        <taxon>Amphibia</taxon>
        <taxon>Batrachia</taxon>
        <taxon>Anura</taxon>
        <taxon>Neobatrachia</taxon>
        <taxon>Hyloidea</taxon>
        <taxon>Dendrobatidae</taxon>
        <taxon>Dendrobatinae</taxon>
        <taxon>Ranitomeya</taxon>
    </lineage>
</organism>
<evidence type="ECO:0000313" key="11">
    <source>
        <dbReference type="Proteomes" id="UP001176940"/>
    </source>
</evidence>
<evidence type="ECO:0000256" key="5">
    <source>
        <dbReference type="ARBA" id="ARBA00022695"/>
    </source>
</evidence>
<reference evidence="10" key="1">
    <citation type="submission" date="2023-07" db="EMBL/GenBank/DDBJ databases">
        <authorList>
            <person name="Stuckert A."/>
        </authorList>
    </citation>
    <scope>NUCLEOTIDE SEQUENCE</scope>
</reference>
<dbReference type="PROSITE" id="PS51996">
    <property type="entry name" value="TR_MART"/>
    <property type="match status" value="1"/>
</dbReference>
<evidence type="ECO:0000256" key="3">
    <source>
        <dbReference type="ARBA" id="ARBA00022676"/>
    </source>
</evidence>
<dbReference type="Proteomes" id="UP001176940">
    <property type="component" value="Unassembled WGS sequence"/>
</dbReference>
<evidence type="ECO:0000259" key="9">
    <source>
        <dbReference type="PROSITE" id="PS50013"/>
    </source>
</evidence>
<evidence type="ECO:0000256" key="6">
    <source>
        <dbReference type="ARBA" id="ARBA00022857"/>
    </source>
</evidence>
<dbReference type="InterPro" id="IPR000768">
    <property type="entry name" value="ART"/>
</dbReference>
<dbReference type="SUPFAM" id="SSF56399">
    <property type="entry name" value="ADP-ribosylation"/>
    <property type="match status" value="1"/>
</dbReference>
<dbReference type="InterPro" id="IPR016197">
    <property type="entry name" value="Chromo-like_dom_sf"/>
</dbReference>
<evidence type="ECO:0000256" key="1">
    <source>
        <dbReference type="ARBA" id="ARBA00004123"/>
    </source>
</evidence>
<keyword evidence="4 8" id="KW-0808">Transferase</keyword>
<dbReference type="InterPro" id="IPR050999">
    <property type="entry name" value="ADP-ribosyltransferase_ARG"/>
</dbReference>
<dbReference type="Gene3D" id="2.40.50.40">
    <property type="match status" value="1"/>
</dbReference>
<dbReference type="SUPFAM" id="SSF54160">
    <property type="entry name" value="Chromo domain-like"/>
    <property type="match status" value="1"/>
</dbReference>
<dbReference type="EMBL" id="CAUEEQ010066609">
    <property type="protein sequence ID" value="CAJ0965344.1"/>
    <property type="molecule type" value="Genomic_DNA"/>
</dbReference>
<comment type="similarity">
    <text evidence="2 8">Belongs to the Arg-specific ADP-ribosyltransferase family.</text>
</comment>
<name>A0ABN9MI14_9NEOB</name>
<sequence>MKVSSPKFKPRFIGPYKISDVLNPVSFRLDLPASFAIHYVFHRSLLRRYVASMVPSFDPPAPVLVEGELEYVVEKILDSRVSRRKLQYLVKWKGYGQEDNSWVFASDVHAADLVLAFHLAHPDRPGGSGEGSVTPPQGGGTVVNSVVELPPVVVNGTSVSSVYGLPLVAVSEAAASEVPYTDVISKHFLFQLCCQALDLNITSDAFDDQYINCENKMEDEMAKILKEERKYKEFDLMWREATKNWSRGKLNLPSSFKDEYGVAVVLYTMESPYPIYKQLNDNIAKAGQSRDYYMQHFHFKALHFYLTRALQVLSGGCAKRLTVFRGSTQSYTVSSELRFGHFTTSSLDKDIAATSGTKSFFTISTCFGVNIADLSEFEEQEILIPGAEKFSNVTKMGNSYVLESSGKMCSYFNCAYLGGECGLLI</sequence>
<dbReference type="SMART" id="SM00298">
    <property type="entry name" value="CHROMO"/>
    <property type="match status" value="1"/>
</dbReference>
<dbReference type="InterPro" id="IPR056924">
    <property type="entry name" value="SH3_Tf2-1"/>
</dbReference>
<keyword evidence="11" id="KW-1185">Reference proteome</keyword>
<comment type="subcellular location">
    <subcellularLocation>
        <location evidence="1">Nucleus</location>
    </subcellularLocation>
</comment>
<dbReference type="EC" id="2.4.2.31" evidence="8"/>
<evidence type="ECO:0000256" key="2">
    <source>
        <dbReference type="ARBA" id="ARBA00009558"/>
    </source>
</evidence>
<dbReference type="PANTHER" id="PTHR10339:SF2">
    <property type="entry name" value="ECTO-ADP-RIBOSYLTRANSFERASE 5"/>
    <property type="match status" value="1"/>
</dbReference>
<dbReference type="InterPro" id="IPR023780">
    <property type="entry name" value="Chromo_domain"/>
</dbReference>
<evidence type="ECO:0000256" key="8">
    <source>
        <dbReference type="RuleBase" id="RU361228"/>
    </source>
</evidence>
<dbReference type="Pfam" id="PF00385">
    <property type="entry name" value="Chromo"/>
    <property type="match status" value="1"/>
</dbReference>
<protein>
    <recommendedName>
        <fullName evidence="8">NAD(P)(+)--arginine ADP-ribosyltransferase</fullName>
        <ecNumber evidence="8">2.4.2.31</ecNumber>
    </recommendedName>
    <alternativeName>
        <fullName evidence="8">Mono(ADP-ribosyl)transferase</fullName>
    </alternativeName>
</protein>
<dbReference type="Pfam" id="PF01129">
    <property type="entry name" value="ART"/>
    <property type="match status" value="1"/>
</dbReference>
<dbReference type="CDD" id="cd00024">
    <property type="entry name" value="CD_CSD"/>
    <property type="match status" value="1"/>
</dbReference>
<evidence type="ECO:0000256" key="4">
    <source>
        <dbReference type="ARBA" id="ARBA00022679"/>
    </source>
</evidence>
<dbReference type="PROSITE" id="PS01291">
    <property type="entry name" value="ART"/>
    <property type="match status" value="1"/>
</dbReference>
<dbReference type="Pfam" id="PF24626">
    <property type="entry name" value="SH3_Tf2-1"/>
    <property type="match status" value="1"/>
</dbReference>
<keyword evidence="6 8" id="KW-0521">NADP</keyword>
<dbReference type="PANTHER" id="PTHR10339">
    <property type="entry name" value="ADP-RIBOSYLTRANSFERASE"/>
    <property type="match status" value="1"/>
</dbReference>
<keyword evidence="5" id="KW-0548">Nucleotidyltransferase</keyword>
<dbReference type="Gene3D" id="3.90.176.10">
    <property type="entry name" value="Toxin ADP-ribosyltransferase, Chain A, domain 1"/>
    <property type="match status" value="1"/>
</dbReference>
<keyword evidence="8" id="KW-0520">NAD</keyword>
<feature type="domain" description="Chromo" evidence="9">
    <location>
        <begin position="71"/>
        <end position="118"/>
    </location>
</feature>